<evidence type="ECO:0000256" key="1">
    <source>
        <dbReference type="SAM" id="MobiDB-lite"/>
    </source>
</evidence>
<evidence type="ECO:0000313" key="3">
    <source>
        <dbReference type="EMBL" id="KYK54113.1"/>
    </source>
</evidence>
<accession>A0A151GAI8</accession>
<dbReference type="RefSeq" id="XP_040653465.1">
    <property type="nucleotide sequence ID" value="XM_040803361.1"/>
</dbReference>
<name>A0A151GAI8_DRECN</name>
<dbReference type="EMBL" id="LAYC01000003">
    <property type="protein sequence ID" value="KYK54113.1"/>
    <property type="molecule type" value="Genomic_DNA"/>
</dbReference>
<dbReference type="AlphaFoldDB" id="A0A151GAI8"/>
<reference evidence="3 4" key="1">
    <citation type="journal article" date="2016" name="Sci. Rep.">
        <title>Insights into Adaptations to a Near-Obligate Nematode Endoparasitic Lifestyle from the Finished Genome of Drechmeria coniospora.</title>
        <authorList>
            <person name="Zhang L."/>
            <person name="Zhou Z."/>
            <person name="Guo Q."/>
            <person name="Fokkens L."/>
            <person name="Miskei M."/>
            <person name="Pocsi I."/>
            <person name="Zhang W."/>
            <person name="Chen M."/>
            <person name="Wang L."/>
            <person name="Sun Y."/>
            <person name="Donzelli B.G."/>
            <person name="Gibson D.M."/>
            <person name="Nelson D.R."/>
            <person name="Luo J.G."/>
            <person name="Rep M."/>
            <person name="Liu H."/>
            <person name="Yang S."/>
            <person name="Wang J."/>
            <person name="Krasnoff S.B."/>
            <person name="Xu Y."/>
            <person name="Molnar I."/>
            <person name="Lin M."/>
        </authorList>
    </citation>
    <scope>NUCLEOTIDE SEQUENCE [LARGE SCALE GENOMIC DNA]</scope>
    <source>
        <strain evidence="3 4">ARSEF 6962</strain>
    </source>
</reference>
<evidence type="ECO:0000313" key="4">
    <source>
        <dbReference type="Proteomes" id="UP000076580"/>
    </source>
</evidence>
<protein>
    <recommendedName>
        <fullName evidence="2">N-acetyltransferase ESCO zinc-finger domain-containing protein</fullName>
    </recommendedName>
</protein>
<dbReference type="Proteomes" id="UP000076580">
    <property type="component" value="Chromosome 03"/>
</dbReference>
<proteinExistence type="predicted"/>
<dbReference type="GeneID" id="63718713"/>
<feature type="region of interest" description="Disordered" evidence="1">
    <location>
        <begin position="54"/>
        <end position="192"/>
    </location>
</feature>
<dbReference type="InterPro" id="IPR028005">
    <property type="entry name" value="AcTrfase_ESCO_Znf_dom"/>
</dbReference>
<keyword evidence="4" id="KW-1185">Reference proteome</keyword>
<comment type="caution">
    <text evidence="3">The sequence shown here is derived from an EMBL/GenBank/DDBJ whole genome shotgun (WGS) entry which is preliminary data.</text>
</comment>
<feature type="compositionally biased region" description="Basic and acidic residues" evidence="1">
    <location>
        <begin position="168"/>
        <end position="182"/>
    </location>
</feature>
<gene>
    <name evidence="3" type="ORF">DCS_06070</name>
</gene>
<dbReference type="InParanoid" id="A0A151GAI8"/>
<feature type="domain" description="N-acetyltransferase ESCO zinc-finger" evidence="2">
    <location>
        <begin position="228"/>
        <end position="265"/>
    </location>
</feature>
<dbReference type="Pfam" id="PF13878">
    <property type="entry name" value="zf-C2H2_3"/>
    <property type="match status" value="1"/>
</dbReference>
<feature type="compositionally biased region" description="Basic residues" evidence="1">
    <location>
        <begin position="129"/>
        <end position="139"/>
    </location>
</feature>
<evidence type="ECO:0000259" key="2">
    <source>
        <dbReference type="Pfam" id="PF13878"/>
    </source>
</evidence>
<sequence length="278" mass="30664">MMTASPDYAITKPGMAHYLTRKRDKPLRTYGKPWTVTNFPRGGEPMPKRIRQLEENETARACTRSKNDPALDEAAVGSQGAARPRRPTGDGSKRATILGYFQPVPPPGQQAVQSREKAESKGHGSPSRSHTKRKTRLLRLRAPSSPLSDGPDSTTTDNDGNESRKRKLSAESDARGCNDEHKGTKRKRRLQETGDTFANQACLDLETVKTAKGKADYAAKVKRAPSIQTTLNISTQPAFAECRVCDTVWNPLYPDDVKYHSKRHAVVTRARRKAGGGI</sequence>
<organism evidence="3 4">
    <name type="scientific">Drechmeria coniospora</name>
    <name type="common">Nematophagous fungus</name>
    <name type="synonym">Meria coniospora</name>
    <dbReference type="NCBI Taxonomy" id="98403"/>
    <lineage>
        <taxon>Eukaryota</taxon>
        <taxon>Fungi</taxon>
        <taxon>Dikarya</taxon>
        <taxon>Ascomycota</taxon>
        <taxon>Pezizomycotina</taxon>
        <taxon>Sordariomycetes</taxon>
        <taxon>Hypocreomycetidae</taxon>
        <taxon>Hypocreales</taxon>
        <taxon>Ophiocordycipitaceae</taxon>
        <taxon>Drechmeria</taxon>
    </lineage>
</organism>